<reference evidence="4" key="1">
    <citation type="submission" date="2023-07" db="EMBL/GenBank/DDBJ databases">
        <authorList>
            <consortium name="AG Swart"/>
            <person name="Singh M."/>
            <person name="Singh A."/>
            <person name="Seah K."/>
            <person name="Emmerich C."/>
        </authorList>
    </citation>
    <scope>NUCLEOTIDE SEQUENCE</scope>
    <source>
        <strain evidence="4">DP1</strain>
    </source>
</reference>
<dbReference type="PROSITE" id="PS51840">
    <property type="entry name" value="C2_NT"/>
    <property type="match status" value="1"/>
</dbReference>
<feature type="compositionally biased region" description="Basic and acidic residues" evidence="2">
    <location>
        <begin position="468"/>
        <end position="479"/>
    </location>
</feature>
<feature type="region of interest" description="Disordered" evidence="2">
    <location>
        <begin position="196"/>
        <end position="249"/>
    </location>
</feature>
<keyword evidence="5" id="KW-1185">Reference proteome</keyword>
<keyword evidence="1" id="KW-0175">Coiled coil</keyword>
<feature type="compositionally biased region" description="Polar residues" evidence="2">
    <location>
        <begin position="445"/>
        <end position="454"/>
    </location>
</feature>
<feature type="region of interest" description="Disordered" evidence="2">
    <location>
        <begin position="445"/>
        <end position="479"/>
    </location>
</feature>
<feature type="compositionally biased region" description="Low complexity" evidence="2">
    <location>
        <begin position="214"/>
        <end position="230"/>
    </location>
</feature>
<feature type="compositionally biased region" description="Polar residues" evidence="2">
    <location>
        <begin position="196"/>
        <end position="213"/>
    </location>
</feature>
<proteinExistence type="predicted"/>
<accession>A0AAD1UBW8</accession>
<organism evidence="4 5">
    <name type="scientific">Euplotes crassus</name>
    <dbReference type="NCBI Taxonomy" id="5936"/>
    <lineage>
        <taxon>Eukaryota</taxon>
        <taxon>Sar</taxon>
        <taxon>Alveolata</taxon>
        <taxon>Ciliophora</taxon>
        <taxon>Intramacronucleata</taxon>
        <taxon>Spirotrichea</taxon>
        <taxon>Hypotrichia</taxon>
        <taxon>Euplotida</taxon>
        <taxon>Euplotidae</taxon>
        <taxon>Moneuplotes</taxon>
    </lineage>
</organism>
<name>A0AAD1UBW8_EUPCR</name>
<gene>
    <name evidence="4" type="ORF">ECRASSUSDP1_LOCUS3908</name>
</gene>
<sequence>MDRKADNSVDGSQEKSKSLRTTINDNIQLKPISLQINLHLKKIQLSVPSPLTIKLMWVRGSKKLETKKKVIVEPKSSTTIFSETMSLVTKFSPDPANPTKYKRKRCYLQIMAMTKGQIKPVGILPFNLSEFVSIPSQSTMKLSFAKCFDSKAAIFLSTSKQEIETNSDPLETESNATIENFSDTFSECSNAVNFGSNASFPNKTPSTTEDTNLSSYVESESRSPSFISSSVKEDKKTSSEDKPNIDQDKLLIQKLSDEVSHYKAKLAQMTATKQQADQMNQSQAQEIARQKDLLEEKSKHLNCIKLELKNQQEEIEAREIAAHSEHRKLKMKIDYLTNKCFELNCKLDKKEYKEGQKPEKDDSSMVMDLIENKQKEYCDTDKNQLQDPTDFIFNIFSQYESMKKSIRKLSEQNDLLKNELAETKVRWADSAGESERLGIAIKSMQSQMQRLSTHSSQRGSQVSASSQNEEKHDNIRPEINERTFSSYLGGISFWGGN</sequence>
<comment type="caution">
    <text evidence="4">The sequence shown here is derived from an EMBL/GenBank/DDBJ whole genome shotgun (WGS) entry which is preliminary data.</text>
</comment>
<dbReference type="EMBL" id="CAMPGE010003738">
    <property type="protein sequence ID" value="CAI2362584.1"/>
    <property type="molecule type" value="Genomic_DNA"/>
</dbReference>
<evidence type="ECO:0000259" key="3">
    <source>
        <dbReference type="PROSITE" id="PS51840"/>
    </source>
</evidence>
<feature type="coiled-coil region" evidence="1">
    <location>
        <begin position="252"/>
        <end position="321"/>
    </location>
</feature>
<dbReference type="AlphaFoldDB" id="A0AAD1UBW8"/>
<dbReference type="Pfam" id="PF10358">
    <property type="entry name" value="NT-C2"/>
    <property type="match status" value="1"/>
</dbReference>
<feature type="compositionally biased region" description="Basic and acidic residues" evidence="2">
    <location>
        <begin position="231"/>
        <end position="249"/>
    </location>
</feature>
<dbReference type="Proteomes" id="UP001295684">
    <property type="component" value="Unassembled WGS sequence"/>
</dbReference>
<dbReference type="InterPro" id="IPR019448">
    <property type="entry name" value="NT-C2"/>
</dbReference>
<feature type="domain" description="C2 NT-type" evidence="3">
    <location>
        <begin position="24"/>
        <end position="162"/>
    </location>
</feature>
<evidence type="ECO:0000256" key="2">
    <source>
        <dbReference type="SAM" id="MobiDB-lite"/>
    </source>
</evidence>
<feature type="compositionally biased region" description="Low complexity" evidence="2">
    <location>
        <begin position="455"/>
        <end position="467"/>
    </location>
</feature>
<evidence type="ECO:0000256" key="1">
    <source>
        <dbReference type="SAM" id="Coils"/>
    </source>
</evidence>
<evidence type="ECO:0000313" key="5">
    <source>
        <dbReference type="Proteomes" id="UP001295684"/>
    </source>
</evidence>
<evidence type="ECO:0000313" key="4">
    <source>
        <dbReference type="EMBL" id="CAI2362584.1"/>
    </source>
</evidence>
<protein>
    <recommendedName>
        <fullName evidence="3">C2 NT-type domain-containing protein</fullName>
    </recommendedName>
</protein>
<feature type="coiled-coil region" evidence="1">
    <location>
        <begin position="399"/>
        <end position="426"/>
    </location>
</feature>